<organism evidence="3 4">
    <name type="scientific">Patiria miniata</name>
    <name type="common">Bat star</name>
    <name type="synonym">Asterina miniata</name>
    <dbReference type="NCBI Taxonomy" id="46514"/>
    <lineage>
        <taxon>Eukaryota</taxon>
        <taxon>Metazoa</taxon>
        <taxon>Echinodermata</taxon>
        <taxon>Eleutherozoa</taxon>
        <taxon>Asterozoa</taxon>
        <taxon>Asteroidea</taxon>
        <taxon>Valvatacea</taxon>
        <taxon>Valvatida</taxon>
        <taxon>Asterinidae</taxon>
        <taxon>Patiria</taxon>
    </lineage>
</organism>
<dbReference type="OrthoDB" id="10256523at2759"/>
<feature type="compositionally biased region" description="Polar residues" evidence="2">
    <location>
        <begin position="501"/>
        <end position="519"/>
    </location>
</feature>
<feature type="compositionally biased region" description="Basic and acidic residues" evidence="2">
    <location>
        <begin position="557"/>
        <end position="569"/>
    </location>
</feature>
<proteinExistence type="predicted"/>
<dbReference type="GeneID" id="119746535"/>
<evidence type="ECO:0000313" key="3">
    <source>
        <dbReference type="EnsemblMetazoa" id="XP_038079445.1"/>
    </source>
</evidence>
<accession>A0A914BTP6</accession>
<name>A0A914BTP6_PATMI</name>
<keyword evidence="4" id="KW-1185">Reference proteome</keyword>
<sequence length="676" mass="73707">MGQPEKASVSQAERELKKLRAENTRLKKDLEETRSLYKQLVDEGPVESFDERRVHLLKSQIIQLERQVLLHTNALSSRNGVLLHVENCLQTIADQLRELLAKDVHGPSVPIQRSQLTGLIETAEGARLRLFKNVEANNPERSTRPILYMGSFLKPSAEEDGVTLLDVCSGKIEHLNLKQIAKLESKLFSLHRHLQTLHQSLRATWSPDHRSGSQTANRHLPLAVNQRLSGLLARCQKSIAESCSDLLSLSILVPSAPWPLVIKPVSAELSLDSVMSALPNFPRSKQQQGRACIDAVLKACNYSRNVAKLEAKACASELHFHQSVYDVQSKYMDSLFTAVREAYADFEKNTQTLLCQPLKKILDAYSGQTSTTSEEALREFLTTFKAEANELETVVDMLTLDKESPSPGQEALSTFGKDFFASVDVLAQRCSDERDKLAEEIEAVKQMKDEHMKHGLKVFEKPKAGPKDAKEEYEDAVQDPDAGAETENGTEAGRGCDVTSERSSTGDARGQSASKSTAKSLVLKTRLDSPTGGKTVKDSSVGKPPRKGPSVLGKIGGTKDLDSVLKEAGRNGPPSAVRDTPSPAKKGVEVDLVSRPSPGSRIPRSGSTPRLKPPSLMQSPATLRTQEGSRATGTPKRVTNSSLQSPSRVSGVRRSSSEGSRLSSKATGAKPGSQDS</sequence>
<evidence type="ECO:0000313" key="4">
    <source>
        <dbReference type="Proteomes" id="UP000887568"/>
    </source>
</evidence>
<evidence type="ECO:0000256" key="1">
    <source>
        <dbReference type="SAM" id="Coils"/>
    </source>
</evidence>
<feature type="compositionally biased region" description="Low complexity" evidence="2">
    <location>
        <begin position="594"/>
        <end position="610"/>
    </location>
</feature>
<evidence type="ECO:0000256" key="2">
    <source>
        <dbReference type="SAM" id="MobiDB-lite"/>
    </source>
</evidence>
<dbReference type="EnsemblMetazoa" id="XM_038223517.1">
    <property type="protein sequence ID" value="XP_038079445.1"/>
    <property type="gene ID" value="LOC119746535"/>
</dbReference>
<dbReference type="OMA" id="ACNYSRN"/>
<feature type="compositionally biased region" description="Basic and acidic residues" evidence="2">
    <location>
        <begin position="453"/>
        <end position="470"/>
    </location>
</feature>
<dbReference type="RefSeq" id="XP_038079445.1">
    <property type="nucleotide sequence ID" value="XM_038223517.1"/>
</dbReference>
<keyword evidence="1" id="KW-0175">Coiled coil</keyword>
<feature type="region of interest" description="Disordered" evidence="2">
    <location>
        <begin position="453"/>
        <end position="676"/>
    </location>
</feature>
<feature type="compositionally biased region" description="Polar residues" evidence="2">
    <location>
        <begin position="616"/>
        <end position="644"/>
    </location>
</feature>
<feature type="compositionally biased region" description="Acidic residues" evidence="2">
    <location>
        <begin position="471"/>
        <end position="484"/>
    </location>
</feature>
<dbReference type="Proteomes" id="UP000887568">
    <property type="component" value="Unplaced"/>
</dbReference>
<dbReference type="AlphaFoldDB" id="A0A914BTP6"/>
<feature type="compositionally biased region" description="Low complexity" evidence="2">
    <location>
        <begin position="645"/>
        <end position="664"/>
    </location>
</feature>
<reference evidence="3" key="1">
    <citation type="submission" date="2022-11" db="UniProtKB">
        <authorList>
            <consortium name="EnsemblMetazoa"/>
        </authorList>
    </citation>
    <scope>IDENTIFICATION</scope>
</reference>
<protein>
    <submittedName>
        <fullName evidence="3">Uncharacterized protein</fullName>
    </submittedName>
</protein>
<feature type="coiled-coil region" evidence="1">
    <location>
        <begin position="9"/>
        <end position="43"/>
    </location>
</feature>